<name>A0A0F5PN75_9THEO</name>
<comment type="similarity">
    <text evidence="4">Belongs to the class I-like SAM-binding methyltransferase superfamily. RNA M5U methyltransferase family.</text>
</comment>
<dbReference type="InterPro" id="IPR030390">
    <property type="entry name" value="MeTrfase_TrmA_AS"/>
</dbReference>
<proteinExistence type="inferred from homology"/>
<evidence type="ECO:0000259" key="6">
    <source>
        <dbReference type="PROSITE" id="PS50926"/>
    </source>
</evidence>
<dbReference type="PROSITE" id="PS50926">
    <property type="entry name" value="TRAM"/>
    <property type="match status" value="1"/>
</dbReference>
<dbReference type="Pfam" id="PF05958">
    <property type="entry name" value="tRNA_U5-meth_tr"/>
    <property type="match status" value="1"/>
</dbReference>
<feature type="binding site" evidence="4">
    <location>
        <position position="284"/>
    </location>
    <ligand>
        <name>S-adenosyl-L-methionine</name>
        <dbReference type="ChEBI" id="CHEBI:59789"/>
    </ligand>
</feature>
<evidence type="ECO:0000256" key="1">
    <source>
        <dbReference type="ARBA" id="ARBA00022603"/>
    </source>
</evidence>
<evidence type="ECO:0000256" key="4">
    <source>
        <dbReference type="PROSITE-ProRule" id="PRU01024"/>
    </source>
</evidence>
<dbReference type="PROSITE" id="PS01231">
    <property type="entry name" value="TRMA_2"/>
    <property type="match status" value="1"/>
</dbReference>
<evidence type="ECO:0000313" key="7">
    <source>
        <dbReference type="EMBL" id="KKC29314.1"/>
    </source>
</evidence>
<evidence type="ECO:0000256" key="5">
    <source>
        <dbReference type="PROSITE-ProRule" id="PRU10015"/>
    </source>
</evidence>
<dbReference type="Gene3D" id="3.40.50.150">
    <property type="entry name" value="Vaccinia Virus protein VP39"/>
    <property type="match status" value="1"/>
</dbReference>
<dbReference type="InterPro" id="IPR029063">
    <property type="entry name" value="SAM-dependent_MTases_sf"/>
</dbReference>
<dbReference type="CDD" id="cd02440">
    <property type="entry name" value="AdoMet_MTases"/>
    <property type="match status" value="1"/>
</dbReference>
<protein>
    <submittedName>
        <fullName evidence="7">tRNA (Uracil-5-)-methyltransferase</fullName>
    </submittedName>
</protein>
<feature type="active site" description="Nucleophile" evidence="4">
    <location>
        <position position="409"/>
    </location>
</feature>
<feature type="binding site" evidence="4">
    <location>
        <position position="334"/>
    </location>
    <ligand>
        <name>S-adenosyl-L-methionine</name>
        <dbReference type="ChEBI" id="CHEBI:59789"/>
    </ligand>
</feature>
<dbReference type="InterPro" id="IPR002792">
    <property type="entry name" value="TRAM_dom"/>
</dbReference>
<accession>A0A0F5PN75</accession>
<dbReference type="SMR" id="A0A0F5PN75"/>
<keyword evidence="1 4" id="KW-0489">Methyltransferase</keyword>
<feature type="binding site" evidence="4">
    <location>
        <position position="313"/>
    </location>
    <ligand>
        <name>S-adenosyl-L-methionine</name>
        <dbReference type="ChEBI" id="CHEBI:59789"/>
    </ligand>
</feature>
<dbReference type="GO" id="GO:0070475">
    <property type="term" value="P:rRNA base methylation"/>
    <property type="evidence" value="ECO:0007669"/>
    <property type="project" value="TreeGrafter"/>
</dbReference>
<reference evidence="8" key="3">
    <citation type="submission" date="2015-02" db="EMBL/GenBank/DDBJ databases">
        <title>Genome analysis of three genomes within the thermophilic hydrogenogenic bacterial species Caldanaerobacter subterraneus.</title>
        <authorList>
            <person name="Sant'Anna F.H."/>
            <person name="Lebedinsky A."/>
            <person name="Sokolova T."/>
            <person name="Robb F.T."/>
            <person name="Gonzalez J.M."/>
        </authorList>
    </citation>
    <scope>NUCLEOTIDE SEQUENCE [LARGE SCALE GENOMIC DNA]</scope>
    <source>
        <strain evidence="8">DSM 12653</strain>
    </source>
</reference>
<reference evidence="7 8" key="1">
    <citation type="submission" date="2008-07" db="EMBL/GenBank/DDBJ databases">
        <authorList>
            <person name="Gonzalez J."/>
            <person name="Sokolova T."/>
            <person name="Ferriera S."/>
            <person name="Johnson J."/>
            <person name="Kravitz S."/>
            <person name="Beeson K."/>
            <person name="Sutton G."/>
            <person name="Rogers Y.-H."/>
            <person name="Friedman R."/>
            <person name="Frazier M."/>
            <person name="Venter J.C."/>
        </authorList>
    </citation>
    <scope>NUCLEOTIDE SEQUENCE [LARGE SCALE GENOMIC DNA]</scope>
    <source>
        <strain evidence="7 8">DSM 12653</strain>
    </source>
</reference>
<feature type="domain" description="TRAM" evidence="6">
    <location>
        <begin position="3"/>
        <end position="61"/>
    </location>
</feature>
<dbReference type="GO" id="GO:0070041">
    <property type="term" value="F:rRNA (uridine-C5-)-methyltransferase activity"/>
    <property type="evidence" value="ECO:0007669"/>
    <property type="project" value="UniProtKB-ARBA"/>
</dbReference>
<comment type="caution">
    <text evidence="7">The sequence shown here is derived from an EMBL/GenBank/DDBJ whole genome shotgun (WGS) entry which is preliminary data.</text>
</comment>
<dbReference type="FunFam" id="3.40.50.150:FF:000009">
    <property type="entry name" value="23S rRNA (Uracil(1939)-C(5))-methyltransferase RlmD"/>
    <property type="match status" value="1"/>
</dbReference>
<organism evidence="7 8">
    <name type="scientific">Caldanaerobacter subterraneus subsp. pacificus DSM 12653</name>
    <dbReference type="NCBI Taxonomy" id="391606"/>
    <lineage>
        <taxon>Bacteria</taxon>
        <taxon>Bacillati</taxon>
        <taxon>Bacillota</taxon>
        <taxon>Clostridia</taxon>
        <taxon>Thermoanaerobacterales</taxon>
        <taxon>Thermoanaerobacteraceae</taxon>
        <taxon>Caldanaerobacter</taxon>
    </lineage>
</organism>
<gene>
    <name evidence="7" type="ORF">CDSM653_01677</name>
</gene>
<dbReference type="FunFam" id="2.40.50.140:FF:000097">
    <property type="entry name" value="23S rRNA (uracil(1939)-C(5))-methyltransferase RlmD"/>
    <property type="match status" value="1"/>
</dbReference>
<dbReference type="PROSITE" id="PS51687">
    <property type="entry name" value="SAM_MT_RNA_M5U"/>
    <property type="match status" value="1"/>
</dbReference>
<dbReference type="Proteomes" id="UP000010146">
    <property type="component" value="Unassembled WGS sequence"/>
</dbReference>
<dbReference type="NCBIfam" id="TIGR00479">
    <property type="entry name" value="rumA"/>
    <property type="match status" value="1"/>
</dbReference>
<feature type="binding site" evidence="4">
    <location>
        <position position="382"/>
    </location>
    <ligand>
        <name>S-adenosyl-L-methionine</name>
        <dbReference type="ChEBI" id="CHEBI:59789"/>
    </ligand>
</feature>
<dbReference type="EMBL" id="ABXP02000096">
    <property type="protein sequence ID" value="KKC29314.1"/>
    <property type="molecule type" value="Genomic_DNA"/>
</dbReference>
<dbReference type="Gene3D" id="2.40.50.140">
    <property type="entry name" value="Nucleic acid-binding proteins"/>
    <property type="match status" value="1"/>
</dbReference>
<keyword evidence="3 4" id="KW-0949">S-adenosyl-L-methionine</keyword>
<dbReference type="PANTHER" id="PTHR11061">
    <property type="entry name" value="RNA M5U METHYLTRANSFERASE"/>
    <property type="match status" value="1"/>
</dbReference>
<feature type="active site" evidence="5">
    <location>
        <position position="409"/>
    </location>
</feature>
<sequence>MNKVKIGEKYEVDITSMGHEGEGVGRIDGIAVFVKGALKGERVIVEIEEVHKNYLKGYTVKILEKSQHRVNPLCQYADRCGGCSLQHLSYKGQLEYKTQKVKDNLERIGKIYTKVHYAIGMENPLNYRNKGQFVVGEIGREKITGFYSFHSHEIVPVDNCLIQHPLSNKVVSVVKEWLNECDISVYDRKKGKGLIRHVVAKVAFKTGEVMAIIVINGEDIPCKEELIEALKEKVPGLKSVILNINTRRTKMILGNKNIVIYGKNTIEDFIKDLRFEISPLSFFQVNPIQTEILYDKAIEYAGLTGKEVVIDVYSGIGTISLFAAKKASFVYGIESVKEAVEDAEKNAQVNGVKNVKFIWGKAEREIAKLYKEGVKAEVVIVDPPRDGCDKEVIRAIVGINPKRIVYVSCNPSTLARDLRYLEDAGYRTVEVQPVDMFPYTYHVESVALVERM</sequence>
<evidence type="ECO:0000256" key="3">
    <source>
        <dbReference type="ARBA" id="ARBA00022691"/>
    </source>
</evidence>
<dbReference type="FunFam" id="2.40.50.1070:FF:000003">
    <property type="entry name" value="23S rRNA (Uracil-5-)-methyltransferase RumA"/>
    <property type="match status" value="1"/>
</dbReference>
<evidence type="ECO:0000256" key="2">
    <source>
        <dbReference type="ARBA" id="ARBA00022679"/>
    </source>
</evidence>
<dbReference type="RefSeq" id="WP_011026001.1">
    <property type="nucleotide sequence ID" value="NZ_ABXP02000096.1"/>
</dbReference>
<dbReference type="AlphaFoldDB" id="A0A0F5PN75"/>
<keyword evidence="2 4" id="KW-0808">Transferase</keyword>
<dbReference type="PANTHER" id="PTHR11061:SF30">
    <property type="entry name" value="TRNA (URACIL(54)-C(5))-METHYLTRANSFERASE"/>
    <property type="match status" value="1"/>
</dbReference>
<dbReference type="InterPro" id="IPR012340">
    <property type="entry name" value="NA-bd_OB-fold"/>
</dbReference>
<dbReference type="SUPFAM" id="SSF53335">
    <property type="entry name" value="S-adenosyl-L-methionine-dependent methyltransferases"/>
    <property type="match status" value="1"/>
</dbReference>
<dbReference type="InterPro" id="IPR010280">
    <property type="entry name" value="U5_MeTrfase_fam"/>
</dbReference>
<dbReference type="Gene3D" id="2.40.50.1070">
    <property type="match status" value="1"/>
</dbReference>
<dbReference type="PROSITE" id="PS01230">
    <property type="entry name" value="TRMA_1"/>
    <property type="match status" value="1"/>
</dbReference>
<dbReference type="Pfam" id="PF01938">
    <property type="entry name" value="TRAM"/>
    <property type="match status" value="1"/>
</dbReference>
<reference evidence="7 8" key="2">
    <citation type="journal article" date="2015" name="BMC Genomics">
        <title>Analysis of three genomes within the thermophilic bacterial species Caldanaerobacter subterraneus with a focus on carbon monoxide dehydrogenase evolution and hydrolase diversity.</title>
        <authorList>
            <person name="Sant'Anna F.H."/>
            <person name="Lebedinsky A.V."/>
            <person name="Sokolova T.G."/>
            <person name="Robb F.T."/>
            <person name="Gonzalez J.M."/>
        </authorList>
    </citation>
    <scope>NUCLEOTIDE SEQUENCE [LARGE SCALE GENOMIC DNA]</scope>
    <source>
        <strain evidence="7 8">DSM 12653</strain>
    </source>
</reference>
<evidence type="ECO:0000313" key="8">
    <source>
        <dbReference type="Proteomes" id="UP000010146"/>
    </source>
</evidence>
<dbReference type="SUPFAM" id="SSF50249">
    <property type="entry name" value="Nucleic acid-binding proteins"/>
    <property type="match status" value="1"/>
</dbReference>
<dbReference type="InterPro" id="IPR030391">
    <property type="entry name" value="MeTrfase_TrmA_CS"/>
</dbReference>